<dbReference type="AlphaFoldDB" id="A0A1I7ZXQ5"/>
<dbReference type="Proteomes" id="UP000095287">
    <property type="component" value="Unplaced"/>
</dbReference>
<keyword evidence="3" id="KW-1185">Reference proteome</keyword>
<feature type="transmembrane region" description="Helical" evidence="2">
    <location>
        <begin position="236"/>
        <end position="259"/>
    </location>
</feature>
<evidence type="ECO:0000313" key="3">
    <source>
        <dbReference type="Proteomes" id="UP000095287"/>
    </source>
</evidence>
<feature type="transmembrane region" description="Helical" evidence="2">
    <location>
        <begin position="271"/>
        <end position="292"/>
    </location>
</feature>
<feature type="transmembrane region" description="Helical" evidence="2">
    <location>
        <begin position="344"/>
        <end position="363"/>
    </location>
</feature>
<dbReference type="Pfam" id="PF14997">
    <property type="entry name" value="CECR6_TMEM121"/>
    <property type="match status" value="1"/>
</dbReference>
<accession>A0A1I7ZXQ5</accession>
<keyword evidence="2" id="KW-0812">Transmembrane</keyword>
<feature type="transmembrane region" description="Helical" evidence="2">
    <location>
        <begin position="87"/>
        <end position="108"/>
    </location>
</feature>
<keyword evidence="2" id="KW-1133">Transmembrane helix</keyword>
<proteinExistence type="inferred from homology"/>
<protein>
    <submittedName>
        <fullName evidence="4">Transmembrane protein</fullName>
    </submittedName>
</protein>
<evidence type="ECO:0000256" key="1">
    <source>
        <dbReference type="ARBA" id="ARBA00007711"/>
    </source>
</evidence>
<dbReference type="PANTHER" id="PTHR47399">
    <property type="entry name" value="TRANSMEMBRANE PROTEIN 121B"/>
    <property type="match status" value="1"/>
</dbReference>
<sequence length="390" mass="45772">MEQGHTDYTPIQRNHHAEDVIEENEQEYIPHEEYYAGVENTQGNTYENTLNSQRQPLTSESNRRTELGTQTITFESMPAVPGPCLRGFLDVSSFLLCLFFIIVQHGLFDFYYVSNLADKIWFAWLAGDSILLIALIWLTVVGVRHSQRHMRHTSSVDGKLKYAWIAWLLYSLLLVGKVATCFRLFHEEIPPNPLDNNNKFFDDHLFRLGLSLSVLVFLLLLEAHHYTPNYSNRQTYISYLATAVAFDLVDTICFLDLLWKSFKDNWQLPLWLDITILAVACTNFVLPAFTLLRLRFHRLPSQFLVSEKIWSLLYVLLVNGPFLGLRIYLYIILEVEQRDRHYDASLFVVKNVAMIYLAVREVWTRLHYWRQKRQYDYHKPLAAVHTDEEQ</sequence>
<dbReference type="InterPro" id="IPR026624">
    <property type="entry name" value="CECR6"/>
</dbReference>
<feature type="transmembrane region" description="Helical" evidence="2">
    <location>
        <begin position="312"/>
        <end position="332"/>
    </location>
</feature>
<dbReference type="PANTHER" id="PTHR47399:SF1">
    <property type="entry name" value="TRANSMEMBRANE PROTEIN 121B"/>
    <property type="match status" value="1"/>
</dbReference>
<evidence type="ECO:0000256" key="2">
    <source>
        <dbReference type="SAM" id="Phobius"/>
    </source>
</evidence>
<keyword evidence="2" id="KW-0472">Membrane</keyword>
<evidence type="ECO:0000313" key="4">
    <source>
        <dbReference type="WBParaSite" id="L893_g30798.t1"/>
    </source>
</evidence>
<dbReference type="InterPro" id="IPR032776">
    <property type="entry name" value="CECR6/TMEM121"/>
</dbReference>
<comment type="similarity">
    <text evidence="1">Belongs to the TMEM121 family.</text>
</comment>
<dbReference type="WBParaSite" id="L893_g30798.t1">
    <property type="protein sequence ID" value="L893_g30798.t1"/>
    <property type="gene ID" value="L893_g30798"/>
</dbReference>
<name>A0A1I7ZXQ5_9BILA</name>
<feature type="transmembrane region" description="Helical" evidence="2">
    <location>
        <begin position="164"/>
        <end position="185"/>
    </location>
</feature>
<feature type="transmembrane region" description="Helical" evidence="2">
    <location>
        <begin position="205"/>
        <end position="224"/>
    </location>
</feature>
<organism evidence="3 4">
    <name type="scientific">Steinernema glaseri</name>
    <dbReference type="NCBI Taxonomy" id="37863"/>
    <lineage>
        <taxon>Eukaryota</taxon>
        <taxon>Metazoa</taxon>
        <taxon>Ecdysozoa</taxon>
        <taxon>Nematoda</taxon>
        <taxon>Chromadorea</taxon>
        <taxon>Rhabditida</taxon>
        <taxon>Tylenchina</taxon>
        <taxon>Panagrolaimomorpha</taxon>
        <taxon>Strongyloidoidea</taxon>
        <taxon>Steinernematidae</taxon>
        <taxon>Steinernema</taxon>
    </lineage>
</organism>
<reference evidence="4" key="1">
    <citation type="submission" date="2016-11" db="UniProtKB">
        <authorList>
            <consortium name="WormBaseParasite"/>
        </authorList>
    </citation>
    <scope>IDENTIFICATION</scope>
</reference>
<feature type="transmembrane region" description="Helical" evidence="2">
    <location>
        <begin position="120"/>
        <end position="143"/>
    </location>
</feature>